<evidence type="ECO:0000313" key="2">
    <source>
        <dbReference type="EMBL" id="GEP11100.1"/>
    </source>
</evidence>
<feature type="domain" description="DUF6894" evidence="1">
    <location>
        <begin position="3"/>
        <end position="70"/>
    </location>
</feature>
<protein>
    <recommendedName>
        <fullName evidence="1">DUF6894 domain-containing protein</fullName>
    </recommendedName>
</protein>
<evidence type="ECO:0000313" key="3">
    <source>
        <dbReference type="Proteomes" id="UP000321750"/>
    </source>
</evidence>
<dbReference type="Proteomes" id="UP000321750">
    <property type="component" value="Unassembled WGS sequence"/>
</dbReference>
<dbReference type="InterPro" id="IPR054189">
    <property type="entry name" value="DUF6894"/>
</dbReference>
<dbReference type="Pfam" id="PF21834">
    <property type="entry name" value="DUF6894"/>
    <property type="match status" value="1"/>
</dbReference>
<reference evidence="2 3" key="1">
    <citation type="submission" date="2019-07" db="EMBL/GenBank/DDBJ databases">
        <title>Whole genome shotgun sequence of Methylobacterium gnaphalii NBRC 107716.</title>
        <authorList>
            <person name="Hosoyama A."/>
            <person name="Uohara A."/>
            <person name="Ohji S."/>
            <person name="Ichikawa N."/>
        </authorList>
    </citation>
    <scope>NUCLEOTIDE SEQUENCE [LARGE SCALE GENOMIC DNA]</scope>
    <source>
        <strain evidence="2 3">NBRC 107716</strain>
    </source>
</reference>
<proteinExistence type="predicted"/>
<name>A0A512JMA6_9HYPH</name>
<comment type="caution">
    <text evidence="2">The sequence shown here is derived from an EMBL/GenBank/DDBJ whole genome shotgun (WGS) entry which is preliminary data.</text>
</comment>
<organism evidence="2 3">
    <name type="scientific">Methylobacterium gnaphalii</name>
    <dbReference type="NCBI Taxonomy" id="1010610"/>
    <lineage>
        <taxon>Bacteria</taxon>
        <taxon>Pseudomonadati</taxon>
        <taxon>Pseudomonadota</taxon>
        <taxon>Alphaproteobacteria</taxon>
        <taxon>Hyphomicrobiales</taxon>
        <taxon>Methylobacteriaceae</taxon>
        <taxon>Methylobacterium</taxon>
    </lineage>
</organism>
<dbReference type="RefSeq" id="WP_147047512.1">
    <property type="nucleotide sequence ID" value="NZ_BJZV01000015.1"/>
</dbReference>
<evidence type="ECO:0000259" key="1">
    <source>
        <dbReference type="Pfam" id="PF21834"/>
    </source>
</evidence>
<dbReference type="OrthoDB" id="7575967at2"/>
<accession>A0A512JMA6</accession>
<gene>
    <name evidence="2" type="ORF">MGN01_29450</name>
</gene>
<keyword evidence="3" id="KW-1185">Reference proteome</keyword>
<dbReference type="AlphaFoldDB" id="A0A512JMA6"/>
<sequence>MPRYHFNVFDGRKILDPAGQDLTDANSAQVEAIMVAGEIIKDYAKHIALGEDWHMEVTDDTGLILFRLDFQITVSPAVTSA</sequence>
<dbReference type="EMBL" id="BJZV01000015">
    <property type="protein sequence ID" value="GEP11100.1"/>
    <property type="molecule type" value="Genomic_DNA"/>
</dbReference>